<dbReference type="PROSITE" id="PS51257">
    <property type="entry name" value="PROKAR_LIPOPROTEIN"/>
    <property type="match status" value="1"/>
</dbReference>
<accession>A0A6G1FZE3</accession>
<dbReference type="GeneID" id="54423830"/>
<evidence type="ECO:0000313" key="1">
    <source>
        <dbReference type="EMBL" id="KAF1811148.1"/>
    </source>
</evidence>
<name>A0A6G1FZE3_9PEZI</name>
<sequence>MASKSLLSACLPMSRTSLGGVGVGYGCRGGGSGSSQVDQGNAVPSGIALFYIPLPPFYHPWRWSQRLQFSAPLFTPL</sequence>
<evidence type="ECO:0000313" key="3">
    <source>
        <dbReference type="RefSeq" id="XP_033532779.1"/>
    </source>
</evidence>
<reference evidence="3" key="2">
    <citation type="submission" date="2020-04" db="EMBL/GenBank/DDBJ databases">
        <authorList>
            <consortium name="NCBI Genome Project"/>
        </authorList>
    </citation>
    <scope>NUCLEOTIDE SEQUENCE</scope>
    <source>
        <strain evidence="3">CBS 781.70</strain>
    </source>
</reference>
<dbReference type="AlphaFoldDB" id="A0A6G1FZE3"/>
<gene>
    <name evidence="1 3" type="ORF">P152DRAFT_80517</name>
</gene>
<keyword evidence="2" id="KW-1185">Reference proteome</keyword>
<protein>
    <submittedName>
        <fullName evidence="1 3">Uncharacterized protein</fullName>
    </submittedName>
</protein>
<reference evidence="3" key="3">
    <citation type="submission" date="2025-04" db="UniProtKB">
        <authorList>
            <consortium name="RefSeq"/>
        </authorList>
    </citation>
    <scope>IDENTIFICATION</scope>
    <source>
        <strain evidence="3">CBS 781.70</strain>
    </source>
</reference>
<reference evidence="1 3" key="1">
    <citation type="submission" date="2020-01" db="EMBL/GenBank/DDBJ databases">
        <authorList>
            <consortium name="DOE Joint Genome Institute"/>
            <person name="Haridas S."/>
            <person name="Albert R."/>
            <person name="Binder M."/>
            <person name="Bloem J."/>
            <person name="Labutti K."/>
            <person name="Salamov A."/>
            <person name="Andreopoulos B."/>
            <person name="Baker S.E."/>
            <person name="Barry K."/>
            <person name="Bills G."/>
            <person name="Bluhm B.H."/>
            <person name="Cannon C."/>
            <person name="Castanera R."/>
            <person name="Culley D.E."/>
            <person name="Daum C."/>
            <person name="Ezra D."/>
            <person name="Gonzalez J.B."/>
            <person name="Henrissat B."/>
            <person name="Kuo A."/>
            <person name="Liang C."/>
            <person name="Lipzen A."/>
            <person name="Lutzoni F."/>
            <person name="Magnuson J."/>
            <person name="Mondo S."/>
            <person name="Nolan M."/>
            <person name="Ohm R."/>
            <person name="Pangilinan J."/>
            <person name="Park H.-J."/>
            <person name="Ramirez L."/>
            <person name="Alfaro M."/>
            <person name="Sun H."/>
            <person name="Tritt A."/>
            <person name="Yoshinaga Y."/>
            <person name="Zwiers L.-H."/>
            <person name="Turgeon B.G."/>
            <person name="Goodwin S.B."/>
            <person name="Spatafora J.W."/>
            <person name="Crous P.W."/>
            <person name="Grigoriev I.V."/>
        </authorList>
    </citation>
    <scope>NUCLEOTIDE SEQUENCE</scope>
    <source>
        <strain evidence="1 3">CBS 781.70</strain>
    </source>
</reference>
<dbReference type="RefSeq" id="XP_033532779.1">
    <property type="nucleotide sequence ID" value="XM_033683260.1"/>
</dbReference>
<dbReference type="Proteomes" id="UP000504638">
    <property type="component" value="Unplaced"/>
</dbReference>
<evidence type="ECO:0000313" key="2">
    <source>
        <dbReference type="Proteomes" id="UP000504638"/>
    </source>
</evidence>
<proteinExistence type="predicted"/>
<dbReference type="EMBL" id="ML975163">
    <property type="protein sequence ID" value="KAF1811148.1"/>
    <property type="molecule type" value="Genomic_DNA"/>
</dbReference>
<organism evidence="1">
    <name type="scientific">Eremomyces bilateralis CBS 781.70</name>
    <dbReference type="NCBI Taxonomy" id="1392243"/>
    <lineage>
        <taxon>Eukaryota</taxon>
        <taxon>Fungi</taxon>
        <taxon>Dikarya</taxon>
        <taxon>Ascomycota</taxon>
        <taxon>Pezizomycotina</taxon>
        <taxon>Dothideomycetes</taxon>
        <taxon>Dothideomycetes incertae sedis</taxon>
        <taxon>Eremomycetales</taxon>
        <taxon>Eremomycetaceae</taxon>
        <taxon>Eremomyces</taxon>
    </lineage>
</organism>